<keyword evidence="1" id="KW-0812">Transmembrane</keyword>
<keyword evidence="1" id="KW-1133">Transmembrane helix</keyword>
<feature type="transmembrane region" description="Helical" evidence="1">
    <location>
        <begin position="237"/>
        <end position="255"/>
    </location>
</feature>
<evidence type="ECO:0000313" key="3">
    <source>
        <dbReference type="Proteomes" id="UP000309389"/>
    </source>
</evidence>
<accession>A0A4T3F5V4</accession>
<proteinExistence type="predicted"/>
<protein>
    <submittedName>
        <fullName evidence="2">DUF3667 domain-containing protein</fullName>
    </submittedName>
</protein>
<organism evidence="2 3">
    <name type="scientific">Alteraurantiacibacter aquimixticola</name>
    <dbReference type="NCBI Taxonomy" id="2489173"/>
    <lineage>
        <taxon>Bacteria</taxon>
        <taxon>Pseudomonadati</taxon>
        <taxon>Pseudomonadota</taxon>
        <taxon>Alphaproteobacteria</taxon>
        <taxon>Sphingomonadales</taxon>
        <taxon>Erythrobacteraceae</taxon>
        <taxon>Alteraurantiacibacter</taxon>
    </lineage>
</organism>
<dbReference type="Pfam" id="PF12412">
    <property type="entry name" value="DUF3667"/>
    <property type="match status" value="1"/>
</dbReference>
<evidence type="ECO:0000313" key="2">
    <source>
        <dbReference type="EMBL" id="TIX51012.1"/>
    </source>
</evidence>
<name>A0A4T3F5V4_9SPHN</name>
<comment type="caution">
    <text evidence="2">The sequence shown here is derived from an EMBL/GenBank/DDBJ whole genome shotgun (WGS) entry which is preliminary data.</text>
</comment>
<dbReference type="AlphaFoldDB" id="A0A4T3F5V4"/>
<evidence type="ECO:0000256" key="1">
    <source>
        <dbReference type="SAM" id="Phobius"/>
    </source>
</evidence>
<feature type="transmembrane region" description="Helical" evidence="1">
    <location>
        <begin position="107"/>
        <end position="128"/>
    </location>
</feature>
<reference evidence="2 3" key="1">
    <citation type="submission" date="2019-04" db="EMBL/GenBank/DDBJ databases">
        <title>Altererythrobacter aquimixticola sp. nov., isolated from sediment of junction between the ocean and a freshwater spring.</title>
        <authorList>
            <person name="Yoon J.-H."/>
        </authorList>
    </citation>
    <scope>NUCLEOTIDE SEQUENCE [LARGE SCALE GENOMIC DNA]</scope>
    <source>
        <strain evidence="2 3">SSKS-13</strain>
    </source>
</reference>
<dbReference type="Proteomes" id="UP000309389">
    <property type="component" value="Unassembled WGS sequence"/>
</dbReference>
<feature type="transmembrane region" description="Helical" evidence="1">
    <location>
        <begin position="267"/>
        <end position="287"/>
    </location>
</feature>
<gene>
    <name evidence="2" type="ORF">E5222_00555</name>
</gene>
<sequence>MSDIVEGLGTAVEGGLFSRVLDPESGAKERHEGDPENCLNCGTRLEGAYCHACGQSGHVHRTIGAFMHDLVHGALHFEGKMWRTLPMLAFKPGALTRRYIEGERARFVSPMALFLFSVFLMFAVFQMVGLTTPTDVGGPNVDEVIDQVDAQTVSERDSVREALEAMAPDDPERATTQQRLDELEVTLDRIENVQALNLSENSGIHTGVDWLDNTLVKKWSENPGLMLYKLQANAYKFSWLLIPISIPFVWLLFFWRRRFKAYDHAIFVTYSLSFMTLLFVAASVLSASGMSRTAVFTTIATLAPLHLYKHLRHSYELSRFSALWRFLALSSFIWIVIALFVQALLLIGAF</sequence>
<dbReference type="InterPro" id="IPR022134">
    <property type="entry name" value="DUF3667"/>
</dbReference>
<feature type="transmembrane region" description="Helical" evidence="1">
    <location>
        <begin position="323"/>
        <end position="347"/>
    </location>
</feature>
<dbReference type="RefSeq" id="WP_136691531.1">
    <property type="nucleotide sequence ID" value="NZ_SSHH01000001.1"/>
</dbReference>
<keyword evidence="1" id="KW-0472">Membrane</keyword>
<dbReference type="OrthoDB" id="9111327at2"/>
<keyword evidence="3" id="KW-1185">Reference proteome</keyword>
<dbReference type="EMBL" id="SSHH01000001">
    <property type="protein sequence ID" value="TIX51012.1"/>
    <property type="molecule type" value="Genomic_DNA"/>
</dbReference>